<evidence type="ECO:0000259" key="1">
    <source>
        <dbReference type="Pfam" id="PF12728"/>
    </source>
</evidence>
<dbReference type="RefSeq" id="WP_072299518.1">
    <property type="nucleotide sequence ID" value="NZ_FPIP01000002.1"/>
</dbReference>
<name>A0A1K1MIX6_RUMFL</name>
<evidence type="ECO:0000313" key="2">
    <source>
        <dbReference type="EMBL" id="SFW21862.1"/>
    </source>
</evidence>
<reference evidence="2 3" key="1">
    <citation type="submission" date="2016-11" db="EMBL/GenBank/DDBJ databases">
        <authorList>
            <person name="Jaros S."/>
            <person name="Januszkiewicz K."/>
            <person name="Wedrychowicz H."/>
        </authorList>
    </citation>
    <scope>NUCLEOTIDE SEQUENCE [LARGE SCALE GENOMIC DNA]</scope>
    <source>
        <strain evidence="2 3">YL228</strain>
    </source>
</reference>
<dbReference type="EMBL" id="FPIP01000002">
    <property type="protein sequence ID" value="SFW21862.1"/>
    <property type="molecule type" value="Genomic_DNA"/>
</dbReference>
<gene>
    <name evidence="2" type="ORF">SAMN02910280_1149</name>
</gene>
<accession>A0A1K1MIX6</accession>
<sequence>MKQAMSYDELPEMLSARDISKHLGISLGSSYKLLKSGDIPVTIVGKRMIVARESYIEWVENNTNRANESE</sequence>
<protein>
    <submittedName>
        <fullName evidence="2">Transcriptional regulator, AlpA family</fullName>
    </submittedName>
</protein>
<dbReference type="Proteomes" id="UP000183461">
    <property type="component" value="Unassembled WGS sequence"/>
</dbReference>
<dbReference type="AlphaFoldDB" id="A0A1K1MIX6"/>
<organism evidence="2 3">
    <name type="scientific">Ruminococcus flavefaciens</name>
    <dbReference type="NCBI Taxonomy" id="1265"/>
    <lineage>
        <taxon>Bacteria</taxon>
        <taxon>Bacillati</taxon>
        <taxon>Bacillota</taxon>
        <taxon>Clostridia</taxon>
        <taxon>Eubacteriales</taxon>
        <taxon>Oscillospiraceae</taxon>
        <taxon>Ruminococcus</taxon>
    </lineage>
</organism>
<evidence type="ECO:0000313" key="3">
    <source>
        <dbReference type="Proteomes" id="UP000183461"/>
    </source>
</evidence>
<proteinExistence type="predicted"/>
<dbReference type="Pfam" id="PF12728">
    <property type="entry name" value="HTH_17"/>
    <property type="match status" value="1"/>
</dbReference>
<dbReference type="InterPro" id="IPR041657">
    <property type="entry name" value="HTH_17"/>
</dbReference>
<feature type="domain" description="Helix-turn-helix" evidence="1">
    <location>
        <begin position="13"/>
        <end position="62"/>
    </location>
</feature>